<evidence type="ECO:0000259" key="1">
    <source>
        <dbReference type="PROSITE" id="PS51186"/>
    </source>
</evidence>
<dbReference type="Proteomes" id="UP000469185">
    <property type="component" value="Unassembled WGS sequence"/>
</dbReference>
<reference evidence="2 3" key="1">
    <citation type="submission" date="2020-02" db="EMBL/GenBank/DDBJ databases">
        <authorList>
            <person name="Li X.-J."/>
            <person name="Feng X.-M."/>
        </authorList>
    </citation>
    <scope>NUCLEOTIDE SEQUENCE [LARGE SCALE GENOMIC DNA]</scope>
    <source>
        <strain evidence="2 3">CGMCC 4.7225</strain>
    </source>
</reference>
<dbReference type="InterPro" id="IPR016181">
    <property type="entry name" value="Acyl_CoA_acyltransferase"/>
</dbReference>
<dbReference type="Gene3D" id="3.40.630.30">
    <property type="match status" value="1"/>
</dbReference>
<dbReference type="GO" id="GO:0016747">
    <property type="term" value="F:acyltransferase activity, transferring groups other than amino-acyl groups"/>
    <property type="evidence" value="ECO:0007669"/>
    <property type="project" value="InterPro"/>
</dbReference>
<dbReference type="PROSITE" id="PS51186">
    <property type="entry name" value="GNAT"/>
    <property type="match status" value="1"/>
</dbReference>
<gene>
    <name evidence="2" type="ORF">G1H11_08400</name>
</gene>
<evidence type="ECO:0000313" key="2">
    <source>
        <dbReference type="EMBL" id="NED95335.1"/>
    </source>
</evidence>
<organism evidence="2 3">
    <name type="scientific">Phytoactinopolyspora alkaliphila</name>
    <dbReference type="NCBI Taxonomy" id="1783498"/>
    <lineage>
        <taxon>Bacteria</taxon>
        <taxon>Bacillati</taxon>
        <taxon>Actinomycetota</taxon>
        <taxon>Actinomycetes</taxon>
        <taxon>Jiangellales</taxon>
        <taxon>Jiangellaceae</taxon>
        <taxon>Phytoactinopolyspora</taxon>
    </lineage>
</organism>
<dbReference type="AlphaFoldDB" id="A0A6N9YK67"/>
<dbReference type="SUPFAM" id="SSF55729">
    <property type="entry name" value="Acyl-CoA N-acyltransferases (Nat)"/>
    <property type="match status" value="1"/>
</dbReference>
<feature type="domain" description="N-acetyltransferase" evidence="1">
    <location>
        <begin position="18"/>
        <end position="180"/>
    </location>
</feature>
<dbReference type="PANTHER" id="PTHR43415">
    <property type="entry name" value="SPERMIDINE N(1)-ACETYLTRANSFERASE"/>
    <property type="match status" value="1"/>
</dbReference>
<evidence type="ECO:0000313" key="3">
    <source>
        <dbReference type="Proteomes" id="UP000469185"/>
    </source>
</evidence>
<dbReference type="Pfam" id="PF13302">
    <property type="entry name" value="Acetyltransf_3"/>
    <property type="match status" value="1"/>
</dbReference>
<keyword evidence="3" id="KW-1185">Reference proteome</keyword>
<dbReference type="RefSeq" id="WP_163818022.1">
    <property type="nucleotide sequence ID" value="NZ_JAAGOB010000004.1"/>
</dbReference>
<accession>A0A6N9YK67</accession>
<name>A0A6N9YK67_9ACTN</name>
<keyword evidence="2" id="KW-0808">Transferase</keyword>
<protein>
    <submittedName>
        <fullName evidence="2">GNAT family N-acetyltransferase</fullName>
    </submittedName>
</protein>
<dbReference type="InterPro" id="IPR000182">
    <property type="entry name" value="GNAT_dom"/>
</dbReference>
<dbReference type="PANTHER" id="PTHR43415:SF3">
    <property type="entry name" value="GNAT-FAMILY ACETYLTRANSFERASE"/>
    <property type="match status" value="1"/>
</dbReference>
<comment type="caution">
    <text evidence="2">The sequence shown here is derived from an EMBL/GenBank/DDBJ whole genome shotgun (WGS) entry which is preliminary data.</text>
</comment>
<sequence length="187" mass="21081">MINAEAIANKPTLTGERIRLVPLGPRHVDATFEALQDPEGLRLTGTHQTFTYEQIERWCASREEQPDRLDMVIELNDTGAYAGELSVNEFDLDNESAGFRIALVSGFQGQGIGPEATRLILGYVFDVVGLHRVQLEVFSFNERARRSYEKCGFVVEGRLRDALFWHGERHDTIVMGILRSEFSSLHG</sequence>
<proteinExistence type="predicted"/>
<dbReference type="EMBL" id="JAAGOB010000004">
    <property type="protein sequence ID" value="NED95335.1"/>
    <property type="molecule type" value="Genomic_DNA"/>
</dbReference>